<name>A0A9Q2RTS2_9RHOB</name>
<sequence length="432" mass="48585">MDIDRWNDVFVCCSGSFRLERALSGSYDHLNIHSNDVSVYSAAIGGLATGQPIDVTFRDKLAFVNEIVDGKSDVERVAAVLVGCEMSRYARATTQYNRRHFAYYQNHFGEIMSRAAERVEKSLETMRVSSYFGGDWRLHTQEAVKKNAGILAFPPFFKGDYEAQFKFIEDNLKWDAPAYDLYDPSQLREIARGLEDQGATFCILTDQVWDDKEPVLKYQAGRKVPHYCYANTPKSSYLRKSSKADAFRYKVIDPDKLTADSKVEIVVADSGKLNFIKDVYLATSIVHSSGMGNYLVYVDGALVGAIIYDESPTTRSAYGARTLYLLSDVTISGRAKLSKLVAMLATSRSLVGPLERKMLKRYDRIVTTARSKHPVSMKYRGIFKKLSRREDEAAGGYVIQYAADLVDQTPQEIYQTWWGKYGPEAGQAGNSN</sequence>
<comment type="caution">
    <text evidence="3">The sequence shown here is derived from an EMBL/GenBank/DDBJ whole genome shotgun (WGS) entry which is preliminary data.</text>
</comment>
<proteinExistence type="predicted"/>
<dbReference type="InterPro" id="IPR054341">
    <property type="entry name" value="GNAT-like_N"/>
</dbReference>
<dbReference type="InterPro" id="IPR054340">
    <property type="entry name" value="GNAT-like_C_phage-like"/>
</dbReference>
<evidence type="ECO:0000313" key="3">
    <source>
        <dbReference type="EMBL" id="MBM2356395.1"/>
    </source>
</evidence>
<feature type="domain" description="GNAT-like N-terminal" evidence="1">
    <location>
        <begin position="6"/>
        <end position="248"/>
    </location>
</feature>
<evidence type="ECO:0000259" key="1">
    <source>
        <dbReference type="Pfam" id="PF22555"/>
    </source>
</evidence>
<reference evidence="3" key="1">
    <citation type="submission" date="2021-01" db="EMBL/GenBank/DDBJ databases">
        <title>Diatom-associated Roseobacters Show Island Model of Population Structure.</title>
        <authorList>
            <person name="Qu L."/>
            <person name="Feng X."/>
            <person name="Chen Y."/>
            <person name="Li L."/>
            <person name="Wang X."/>
            <person name="Hu Z."/>
            <person name="Wang H."/>
            <person name="Luo H."/>
        </authorList>
    </citation>
    <scope>NUCLEOTIDE SEQUENCE</scope>
    <source>
        <strain evidence="3">SM26-45</strain>
    </source>
</reference>
<dbReference type="Pfam" id="PF22555">
    <property type="entry name" value="DAM-like-phage1"/>
    <property type="match status" value="1"/>
</dbReference>
<evidence type="ECO:0000259" key="2">
    <source>
        <dbReference type="Pfam" id="PF22559"/>
    </source>
</evidence>
<protein>
    <submittedName>
        <fullName evidence="3">Uncharacterized protein</fullName>
    </submittedName>
</protein>
<dbReference type="Proteomes" id="UP000809337">
    <property type="component" value="Unassembled WGS sequence"/>
</dbReference>
<evidence type="ECO:0000313" key="4">
    <source>
        <dbReference type="Proteomes" id="UP000809337"/>
    </source>
</evidence>
<accession>A0A9Q2RTS2</accession>
<feature type="domain" description="GNAT-like C-terminal" evidence="2">
    <location>
        <begin position="260"/>
        <end position="421"/>
    </location>
</feature>
<dbReference type="Pfam" id="PF22559">
    <property type="entry name" value="GNAT-phage-like"/>
    <property type="match status" value="1"/>
</dbReference>
<dbReference type="EMBL" id="JAFBWN010000015">
    <property type="protein sequence ID" value="MBM2356395.1"/>
    <property type="molecule type" value="Genomic_DNA"/>
</dbReference>
<dbReference type="AlphaFoldDB" id="A0A9Q2RTS2"/>
<gene>
    <name evidence="3" type="ORF">JQX14_17705</name>
</gene>
<organism evidence="3 4">
    <name type="scientific">Pseudosulfitobacter pseudonitzschiae</name>
    <dbReference type="NCBI Taxonomy" id="1402135"/>
    <lineage>
        <taxon>Bacteria</taxon>
        <taxon>Pseudomonadati</taxon>
        <taxon>Pseudomonadota</taxon>
        <taxon>Alphaproteobacteria</taxon>
        <taxon>Rhodobacterales</taxon>
        <taxon>Roseobacteraceae</taxon>
        <taxon>Pseudosulfitobacter</taxon>
    </lineage>
</organism>